<feature type="transmembrane region" description="Helical" evidence="7">
    <location>
        <begin position="313"/>
        <end position="337"/>
    </location>
</feature>
<feature type="transmembrane region" description="Helical" evidence="7">
    <location>
        <begin position="221"/>
        <end position="242"/>
    </location>
</feature>
<keyword evidence="5 7" id="KW-0472">Membrane</keyword>
<keyword evidence="9" id="KW-1185">Reference proteome</keyword>
<dbReference type="Pfam" id="PF01594">
    <property type="entry name" value="AI-2E_transport"/>
    <property type="match status" value="1"/>
</dbReference>
<evidence type="ECO:0000256" key="2">
    <source>
        <dbReference type="ARBA" id="ARBA00009773"/>
    </source>
</evidence>
<feature type="transmembrane region" description="Helical" evidence="7">
    <location>
        <begin position="36"/>
        <end position="52"/>
    </location>
</feature>
<dbReference type="OrthoDB" id="5761230at2"/>
<evidence type="ECO:0000313" key="8">
    <source>
        <dbReference type="EMBL" id="RVU07127.1"/>
    </source>
</evidence>
<dbReference type="PANTHER" id="PTHR21716:SF62">
    <property type="entry name" value="TRANSPORT PROTEIN YDBI-RELATED"/>
    <property type="match status" value="1"/>
</dbReference>
<sequence>MAARNAKPAKSPLPHRKRAGPTDIHDPLVRQEAKKALIWFGVAGMIALVVVLSDPLMVVFGGMVFGALLDGGARLLRKVLPIGRVWRVAIVLLAAVGFSLWFLTYAGSQIALQAAALPETLLAQAMKALHWAERHRLITINTRMIQNLTEQAIAGVGQLTGVVGGLIGGATTIFLILVLGIYFAIDPQPYQRGLAWMLPRESRPFFDDMFTAMGHTMRRLLFGRIVGMVIEGVTIGLALSAYDVPLATLLGLIAGGLAFLPNIGAPISGLLMVLVGFSGGTNMGLYCIGVYVVVQGIDGNIIVPMVAKKTADLAPALVLAMQLVMGALFGIIGLALADPMLAMLKVLLEKLAERGGLADDAHAGDAEAVDSELSSVEA</sequence>
<keyword evidence="4 7" id="KW-1133">Transmembrane helix</keyword>
<feature type="transmembrane region" description="Helical" evidence="7">
    <location>
        <begin position="162"/>
        <end position="185"/>
    </location>
</feature>
<feature type="transmembrane region" description="Helical" evidence="7">
    <location>
        <begin position="248"/>
        <end position="277"/>
    </location>
</feature>
<evidence type="ECO:0000256" key="4">
    <source>
        <dbReference type="ARBA" id="ARBA00022989"/>
    </source>
</evidence>
<protein>
    <submittedName>
        <fullName evidence="8">AI-2E family transporter</fullName>
    </submittedName>
</protein>
<accession>A0A3S2UWV2</accession>
<feature type="transmembrane region" description="Helical" evidence="7">
    <location>
        <begin position="88"/>
        <end position="112"/>
    </location>
</feature>
<evidence type="ECO:0000256" key="3">
    <source>
        <dbReference type="ARBA" id="ARBA00022692"/>
    </source>
</evidence>
<evidence type="ECO:0000256" key="6">
    <source>
        <dbReference type="SAM" id="MobiDB-lite"/>
    </source>
</evidence>
<dbReference type="RefSeq" id="WP_127706459.1">
    <property type="nucleotide sequence ID" value="NZ_SACO01000002.1"/>
</dbReference>
<feature type="transmembrane region" description="Helical" evidence="7">
    <location>
        <begin position="58"/>
        <end position="76"/>
    </location>
</feature>
<evidence type="ECO:0000256" key="1">
    <source>
        <dbReference type="ARBA" id="ARBA00004141"/>
    </source>
</evidence>
<comment type="caution">
    <text evidence="8">The sequence shown here is derived from an EMBL/GenBank/DDBJ whole genome shotgun (WGS) entry which is preliminary data.</text>
</comment>
<comment type="subcellular location">
    <subcellularLocation>
        <location evidence="1">Membrane</location>
        <topology evidence="1">Multi-pass membrane protein</topology>
    </subcellularLocation>
</comment>
<gene>
    <name evidence="8" type="ORF">EOE18_04040</name>
</gene>
<dbReference type="Proteomes" id="UP000282837">
    <property type="component" value="Unassembled WGS sequence"/>
</dbReference>
<proteinExistence type="inferred from homology"/>
<dbReference type="InterPro" id="IPR002549">
    <property type="entry name" value="AI-2E-like"/>
</dbReference>
<dbReference type="GO" id="GO:0016020">
    <property type="term" value="C:membrane"/>
    <property type="evidence" value="ECO:0007669"/>
    <property type="project" value="UniProtKB-SubCell"/>
</dbReference>
<organism evidence="8 9">
    <name type="scientific">Novosphingobium umbonatum</name>
    <dbReference type="NCBI Taxonomy" id="1908524"/>
    <lineage>
        <taxon>Bacteria</taxon>
        <taxon>Pseudomonadati</taxon>
        <taxon>Pseudomonadota</taxon>
        <taxon>Alphaproteobacteria</taxon>
        <taxon>Sphingomonadales</taxon>
        <taxon>Sphingomonadaceae</taxon>
        <taxon>Novosphingobium</taxon>
    </lineage>
</organism>
<dbReference type="EMBL" id="SACO01000002">
    <property type="protein sequence ID" value="RVU07127.1"/>
    <property type="molecule type" value="Genomic_DNA"/>
</dbReference>
<keyword evidence="3 7" id="KW-0812">Transmembrane</keyword>
<evidence type="ECO:0000256" key="7">
    <source>
        <dbReference type="SAM" id="Phobius"/>
    </source>
</evidence>
<dbReference type="GO" id="GO:0055085">
    <property type="term" value="P:transmembrane transport"/>
    <property type="evidence" value="ECO:0007669"/>
    <property type="project" value="TreeGrafter"/>
</dbReference>
<evidence type="ECO:0000256" key="5">
    <source>
        <dbReference type="ARBA" id="ARBA00023136"/>
    </source>
</evidence>
<comment type="similarity">
    <text evidence="2">Belongs to the autoinducer-2 exporter (AI-2E) (TC 2.A.86) family.</text>
</comment>
<feature type="region of interest" description="Disordered" evidence="6">
    <location>
        <begin position="1"/>
        <end position="24"/>
    </location>
</feature>
<dbReference type="PANTHER" id="PTHR21716">
    <property type="entry name" value="TRANSMEMBRANE PROTEIN"/>
    <property type="match status" value="1"/>
</dbReference>
<reference evidence="8 9" key="1">
    <citation type="submission" date="2019-01" db="EMBL/GenBank/DDBJ databases">
        <authorList>
            <person name="Chen W.-M."/>
        </authorList>
    </citation>
    <scope>NUCLEOTIDE SEQUENCE [LARGE SCALE GENOMIC DNA]</scope>
    <source>
        <strain evidence="8 9">FSY-9</strain>
    </source>
</reference>
<dbReference type="AlphaFoldDB" id="A0A3S2UWV2"/>
<name>A0A3S2UWV2_9SPHN</name>
<evidence type="ECO:0000313" key="9">
    <source>
        <dbReference type="Proteomes" id="UP000282837"/>
    </source>
</evidence>